<dbReference type="EMBL" id="FMXM01000017">
    <property type="protein sequence ID" value="SDA92733.1"/>
    <property type="molecule type" value="Genomic_DNA"/>
</dbReference>
<evidence type="ECO:0000313" key="3">
    <source>
        <dbReference type="Proteomes" id="UP000198588"/>
    </source>
</evidence>
<dbReference type="InterPro" id="IPR025948">
    <property type="entry name" value="HTH-like_dom"/>
</dbReference>
<feature type="domain" description="Integrase catalytic" evidence="1">
    <location>
        <begin position="105"/>
        <end position="274"/>
    </location>
</feature>
<dbReference type="PANTHER" id="PTHR46889:SF4">
    <property type="entry name" value="TRANSPOSASE INSO FOR INSERTION SEQUENCE ELEMENT IS911B-RELATED"/>
    <property type="match status" value="1"/>
</dbReference>
<proteinExistence type="predicted"/>
<dbReference type="InterPro" id="IPR036397">
    <property type="entry name" value="RNaseH_sf"/>
</dbReference>
<sequence length="275" mass="31162">MKAVAETLGVARSHLHDKVHRLVKPRGPYRKPDDDGLLELVRRLIDERPTYGYRRITALTNRERAKTGEPAVNHKRVFRIMRQNSMLLARHTGRRTGRVHDGKVIVMRSNLRWCSDGFEVGCWNGDIIRVAFIIDAHDREIIAWHAVVGSGISGSMIRDMMLEAVESRFGALQSPAPLEWLTDNGSAYTAKETRDFATALNLIACFTPVQSPESNGISESFVKTFKRDYARVNPLPDAVTALGKIAGWFEDYNENHPHSGLRMRSPREFIRAQTQ</sequence>
<dbReference type="InterPro" id="IPR012337">
    <property type="entry name" value="RNaseH-like_sf"/>
</dbReference>
<dbReference type="InterPro" id="IPR001584">
    <property type="entry name" value="Integrase_cat-core"/>
</dbReference>
<organism evidence="2 3">
    <name type="scientific">Mesorhizobium qingshengii</name>
    <dbReference type="NCBI Taxonomy" id="1165689"/>
    <lineage>
        <taxon>Bacteria</taxon>
        <taxon>Pseudomonadati</taxon>
        <taxon>Pseudomonadota</taxon>
        <taxon>Alphaproteobacteria</taxon>
        <taxon>Hyphomicrobiales</taxon>
        <taxon>Phyllobacteriaceae</taxon>
        <taxon>Mesorhizobium</taxon>
    </lineage>
</organism>
<dbReference type="PROSITE" id="PS50994">
    <property type="entry name" value="INTEGRASE"/>
    <property type="match status" value="1"/>
</dbReference>
<dbReference type="SUPFAM" id="SSF53098">
    <property type="entry name" value="Ribonuclease H-like"/>
    <property type="match status" value="1"/>
</dbReference>
<evidence type="ECO:0000313" key="2">
    <source>
        <dbReference type="EMBL" id="SDA92733.1"/>
    </source>
</evidence>
<protein>
    <submittedName>
        <fullName evidence="2">Transposase InsO and inactivated derivatives</fullName>
    </submittedName>
</protein>
<dbReference type="Proteomes" id="UP000198588">
    <property type="component" value="Unassembled WGS sequence"/>
</dbReference>
<dbReference type="Pfam" id="PF13276">
    <property type="entry name" value="HTH_21"/>
    <property type="match status" value="1"/>
</dbReference>
<dbReference type="Pfam" id="PF00665">
    <property type="entry name" value="rve"/>
    <property type="match status" value="1"/>
</dbReference>
<gene>
    <name evidence="2" type="ORF">SAMN02927914_04812</name>
</gene>
<reference evidence="2 3" key="1">
    <citation type="submission" date="2016-10" db="EMBL/GenBank/DDBJ databases">
        <authorList>
            <person name="de Groot N.N."/>
        </authorList>
    </citation>
    <scope>NUCLEOTIDE SEQUENCE [LARGE SCALE GENOMIC DNA]</scope>
    <source>
        <strain evidence="2 3">CGMCC 1.12097</strain>
    </source>
</reference>
<dbReference type="NCBIfam" id="NF033516">
    <property type="entry name" value="transpos_IS3"/>
    <property type="match status" value="1"/>
</dbReference>
<dbReference type="InterPro" id="IPR050900">
    <property type="entry name" value="Transposase_IS3/IS150/IS904"/>
</dbReference>
<dbReference type="GO" id="GO:0015074">
    <property type="term" value="P:DNA integration"/>
    <property type="evidence" value="ECO:0007669"/>
    <property type="project" value="InterPro"/>
</dbReference>
<dbReference type="AlphaFoldDB" id="A0A1G5ZEM3"/>
<name>A0A1G5ZEM3_9HYPH</name>
<accession>A0A1G5ZEM3</accession>
<dbReference type="PANTHER" id="PTHR46889">
    <property type="entry name" value="TRANSPOSASE INSF FOR INSERTION SEQUENCE IS3B-RELATED"/>
    <property type="match status" value="1"/>
</dbReference>
<dbReference type="STRING" id="1165689.SAMN02927914_04812"/>
<dbReference type="Gene3D" id="3.30.420.10">
    <property type="entry name" value="Ribonuclease H-like superfamily/Ribonuclease H"/>
    <property type="match status" value="1"/>
</dbReference>
<dbReference type="InterPro" id="IPR048020">
    <property type="entry name" value="Transpos_IS3"/>
</dbReference>
<dbReference type="GO" id="GO:0003676">
    <property type="term" value="F:nucleic acid binding"/>
    <property type="evidence" value="ECO:0007669"/>
    <property type="project" value="InterPro"/>
</dbReference>
<evidence type="ECO:0000259" key="1">
    <source>
        <dbReference type="PROSITE" id="PS50994"/>
    </source>
</evidence>